<dbReference type="Proteomes" id="UP000184442">
    <property type="component" value="Unassembled WGS sequence"/>
</dbReference>
<feature type="chain" id="PRO_5038545573" evidence="1">
    <location>
        <begin position="26"/>
        <end position="213"/>
    </location>
</feature>
<name>A0A1M6B1B2_9FIRM</name>
<reference evidence="2 3" key="1">
    <citation type="submission" date="2016-11" db="EMBL/GenBank/DDBJ databases">
        <authorList>
            <person name="Jaros S."/>
            <person name="Januszkiewicz K."/>
            <person name="Wedrychowicz H."/>
        </authorList>
    </citation>
    <scope>NUCLEOTIDE SEQUENCE [LARGE SCALE GENOMIC DNA]</scope>
    <source>
        <strain evidence="2 3">DSM 19022</strain>
    </source>
</reference>
<evidence type="ECO:0000313" key="3">
    <source>
        <dbReference type="Proteomes" id="UP000184442"/>
    </source>
</evidence>
<keyword evidence="1" id="KW-0732">Signal</keyword>
<organism evidence="2 3">
    <name type="scientific">Lutispora thermophila DSM 19022</name>
    <dbReference type="NCBI Taxonomy" id="1122184"/>
    <lineage>
        <taxon>Bacteria</taxon>
        <taxon>Bacillati</taxon>
        <taxon>Bacillota</taxon>
        <taxon>Clostridia</taxon>
        <taxon>Lutisporales</taxon>
        <taxon>Lutisporaceae</taxon>
        <taxon>Lutispora</taxon>
    </lineage>
</organism>
<feature type="signal peptide" evidence="1">
    <location>
        <begin position="1"/>
        <end position="25"/>
    </location>
</feature>
<proteinExistence type="predicted"/>
<dbReference type="RefSeq" id="WP_084524290.1">
    <property type="nucleotide sequence ID" value="NZ_FQZS01000003.1"/>
</dbReference>
<dbReference type="EMBL" id="FQZS01000003">
    <property type="protein sequence ID" value="SHI42273.1"/>
    <property type="molecule type" value="Genomic_DNA"/>
</dbReference>
<sequence length="213" mass="23768">MKKFIFIITLIIAFTFMFSIAPTYASNKVLNPQTININNLSTDTVISDVMTYDEIVKQLAIDKNISIAEAQKIIGSPITTIMSKDGYPIKIMADTYRTITNQFTVTSEYKPSMRFYCRTSEGGSFHGIIEILNVDMSRSYQGRSYAFGGSVYTNLENANTIYYSIDGDFYEHGTTTVSGGVKIGIGDSATINFELSNASNWYAIADVAKRFTW</sequence>
<accession>A0A1M6B1B2</accession>
<protein>
    <submittedName>
        <fullName evidence="2">Uncharacterized protein</fullName>
    </submittedName>
</protein>
<evidence type="ECO:0000313" key="2">
    <source>
        <dbReference type="EMBL" id="SHI42273.1"/>
    </source>
</evidence>
<dbReference type="AlphaFoldDB" id="A0A1M6B1B2"/>
<keyword evidence="3" id="KW-1185">Reference proteome</keyword>
<gene>
    <name evidence="2" type="ORF">SAMN02745176_00212</name>
</gene>
<evidence type="ECO:0000256" key="1">
    <source>
        <dbReference type="SAM" id="SignalP"/>
    </source>
</evidence>
<dbReference type="OrthoDB" id="2680625at2"/>